<dbReference type="InterPro" id="IPR043132">
    <property type="entry name" value="BCAT-like_C"/>
</dbReference>
<dbReference type="RefSeq" id="WP_099470745.1">
    <property type="nucleotide sequence ID" value="NZ_CP041025.1"/>
</dbReference>
<dbReference type="InterPro" id="IPR005786">
    <property type="entry name" value="B_amino_transII"/>
</dbReference>
<evidence type="ECO:0000256" key="5">
    <source>
        <dbReference type="ARBA" id="ARBA00022898"/>
    </source>
</evidence>
<accession>A0A2G4YWM2</accession>
<dbReference type="EC" id="2.6.1.42" evidence="9"/>
<evidence type="ECO:0000256" key="2">
    <source>
        <dbReference type="ARBA" id="ARBA00009320"/>
    </source>
</evidence>
<dbReference type="GO" id="GO:0052655">
    <property type="term" value="F:L-valine-2-oxoglutarate transaminase activity"/>
    <property type="evidence" value="ECO:0007669"/>
    <property type="project" value="RHEA"/>
</dbReference>
<organism evidence="11 12">
    <name type="scientific">Paremcibacter congregatus</name>
    <dbReference type="NCBI Taxonomy" id="2043170"/>
    <lineage>
        <taxon>Bacteria</taxon>
        <taxon>Pseudomonadati</taxon>
        <taxon>Pseudomonadota</taxon>
        <taxon>Alphaproteobacteria</taxon>
        <taxon>Emcibacterales</taxon>
        <taxon>Emcibacteraceae</taxon>
        <taxon>Paremcibacter</taxon>
    </lineage>
</organism>
<dbReference type="GO" id="GO:0052654">
    <property type="term" value="F:L-leucine-2-oxoglutarate transaminase activity"/>
    <property type="evidence" value="ECO:0007669"/>
    <property type="project" value="RHEA"/>
</dbReference>
<keyword evidence="5 8" id="KW-0663">Pyridoxal phosphate</keyword>
<dbReference type="GO" id="GO:0009098">
    <property type="term" value="P:L-leucine biosynthetic process"/>
    <property type="evidence" value="ECO:0007669"/>
    <property type="project" value="UniProtKB-UniPathway"/>
</dbReference>
<sequence>MLMKANQRILDAVANLTLPKDRTFGKAVLPIVCTARYENGAWSELELKFDADVQVSSGSPAVQYAQSIFEGMKAYWMDQEEPQIFRPHHHAARFKMSAERLCMPPVPEEMFVAAVKMITCLYKDIIPREVNSALYLRPSLYGDDYSLSIEPSDSYRFTVHAAPTIPFSLEMMSVLIERQHIRASLGGTGNVKAAGNYAAGFASLKRARALNCATSLWLDPLEGRFIEELSLMNFFIFMEGGLYTPMMQDSFLSGITRQSLIMLAYELGIRTVEKKIDINGLIARLLKGDNIEAFSTGTAAVVSPIRSLKEADGTEYVFGETPGSITQTLRKQLLDVQEGRADDRFGWMETV</sequence>
<keyword evidence="4 9" id="KW-0808">Transferase</keyword>
<dbReference type="EMBL" id="PDEM01000005">
    <property type="protein sequence ID" value="PHZ86731.1"/>
    <property type="molecule type" value="Genomic_DNA"/>
</dbReference>
<dbReference type="UniPathway" id="UPA00049">
    <property type="reaction ID" value="UER00062"/>
</dbReference>
<dbReference type="GO" id="GO:0009097">
    <property type="term" value="P:isoleucine biosynthetic process"/>
    <property type="evidence" value="ECO:0007669"/>
    <property type="project" value="UniProtKB-UniPathway"/>
</dbReference>
<dbReference type="InterPro" id="IPR018300">
    <property type="entry name" value="Aminotrans_IV_CS"/>
</dbReference>
<dbReference type="GO" id="GO:0052656">
    <property type="term" value="F:L-isoleucine-2-oxoglutarate transaminase activity"/>
    <property type="evidence" value="ECO:0007669"/>
    <property type="project" value="RHEA"/>
</dbReference>
<evidence type="ECO:0000256" key="1">
    <source>
        <dbReference type="ARBA" id="ARBA00001933"/>
    </source>
</evidence>
<dbReference type="PROSITE" id="PS00770">
    <property type="entry name" value="AA_TRANSFER_CLASS_4"/>
    <property type="match status" value="1"/>
</dbReference>
<dbReference type="InParanoid" id="A0A2G4YWM2"/>
<comment type="similarity">
    <text evidence="2 7">Belongs to the class-IV pyridoxal-phosphate-dependent aminotransferase family.</text>
</comment>
<keyword evidence="9" id="KW-0028">Amino-acid biosynthesis</keyword>
<dbReference type="NCBIfam" id="TIGR01123">
    <property type="entry name" value="ilvE_II"/>
    <property type="match status" value="1"/>
</dbReference>
<dbReference type="AlphaFoldDB" id="A0A2G4YWM2"/>
<keyword evidence="9" id="KW-0100">Branched-chain amino acid biosynthesis</keyword>
<feature type="modified residue" description="N6-(pyridoxal phosphate)lysine" evidence="6">
    <location>
        <position position="192"/>
    </location>
</feature>
<reference evidence="11 12" key="1">
    <citation type="submission" date="2017-10" db="EMBL/GenBank/DDBJ databases">
        <title>Frigbacter circumglobatus gen. nov. sp. nov., isolated from sediment cultured in situ.</title>
        <authorList>
            <person name="Zhao Z."/>
        </authorList>
    </citation>
    <scope>NUCLEOTIDE SEQUENCE [LARGE SCALE GENOMIC DNA]</scope>
    <source>
        <strain evidence="11 12">ZYL</strain>
    </source>
</reference>
<dbReference type="Gene3D" id="3.30.470.10">
    <property type="match status" value="1"/>
</dbReference>
<dbReference type="InterPro" id="IPR043131">
    <property type="entry name" value="BCAT-like_N"/>
</dbReference>
<dbReference type="Gene3D" id="3.20.10.10">
    <property type="entry name" value="D-amino Acid Aminotransferase, subunit A, domain 2"/>
    <property type="match status" value="1"/>
</dbReference>
<dbReference type="PIRSF" id="PIRSF006468">
    <property type="entry name" value="BCAT1"/>
    <property type="match status" value="1"/>
</dbReference>
<keyword evidence="3 9" id="KW-0032">Aminotransferase</keyword>
<dbReference type="Pfam" id="PF01063">
    <property type="entry name" value="Aminotran_4"/>
    <property type="match status" value="1"/>
</dbReference>
<gene>
    <name evidence="11" type="ORF">CRD36_00315</name>
</gene>
<evidence type="ECO:0000313" key="11">
    <source>
        <dbReference type="EMBL" id="PHZ86731.1"/>
    </source>
</evidence>
<comment type="catalytic activity">
    <reaction evidence="9">
        <text>L-isoleucine + 2-oxoglutarate = (S)-3-methyl-2-oxopentanoate + L-glutamate</text>
        <dbReference type="Rhea" id="RHEA:24801"/>
        <dbReference type="ChEBI" id="CHEBI:16810"/>
        <dbReference type="ChEBI" id="CHEBI:29985"/>
        <dbReference type="ChEBI" id="CHEBI:35146"/>
        <dbReference type="ChEBI" id="CHEBI:58045"/>
        <dbReference type="EC" id="2.6.1.42"/>
    </reaction>
</comment>
<dbReference type="UniPathway" id="UPA00048">
    <property type="reaction ID" value="UER00073"/>
</dbReference>
<evidence type="ECO:0000256" key="3">
    <source>
        <dbReference type="ARBA" id="ARBA00022576"/>
    </source>
</evidence>
<comment type="catalytic activity">
    <reaction evidence="9">
        <text>L-leucine + 2-oxoglutarate = 4-methyl-2-oxopentanoate + L-glutamate</text>
        <dbReference type="Rhea" id="RHEA:18321"/>
        <dbReference type="ChEBI" id="CHEBI:16810"/>
        <dbReference type="ChEBI" id="CHEBI:17865"/>
        <dbReference type="ChEBI" id="CHEBI:29985"/>
        <dbReference type="ChEBI" id="CHEBI:57427"/>
        <dbReference type="EC" id="2.6.1.42"/>
    </reaction>
</comment>
<comment type="pathway">
    <text evidence="10">Amino-acid biosynthesis; L-isoleucine biosynthesis; L-isoleucine from 2-oxobutanoate: step 4/4.</text>
</comment>
<comment type="caution">
    <text evidence="11">The sequence shown here is derived from an EMBL/GenBank/DDBJ whole genome shotgun (WGS) entry which is preliminary data.</text>
</comment>
<name>A0A2G4YWM2_9PROT</name>
<evidence type="ECO:0000256" key="8">
    <source>
        <dbReference type="RuleBase" id="RU004516"/>
    </source>
</evidence>
<dbReference type="NCBIfam" id="NF009897">
    <property type="entry name" value="PRK13357.1"/>
    <property type="match status" value="1"/>
</dbReference>
<comment type="catalytic activity">
    <reaction evidence="9">
        <text>L-valine + 2-oxoglutarate = 3-methyl-2-oxobutanoate + L-glutamate</text>
        <dbReference type="Rhea" id="RHEA:24813"/>
        <dbReference type="ChEBI" id="CHEBI:11851"/>
        <dbReference type="ChEBI" id="CHEBI:16810"/>
        <dbReference type="ChEBI" id="CHEBI:29985"/>
        <dbReference type="ChEBI" id="CHEBI:57762"/>
        <dbReference type="EC" id="2.6.1.42"/>
    </reaction>
</comment>
<evidence type="ECO:0000256" key="4">
    <source>
        <dbReference type="ARBA" id="ARBA00022679"/>
    </source>
</evidence>
<evidence type="ECO:0000256" key="10">
    <source>
        <dbReference type="RuleBase" id="RU004519"/>
    </source>
</evidence>
<keyword evidence="12" id="KW-1185">Reference proteome</keyword>
<comment type="pathway">
    <text evidence="10">Amino-acid biosynthesis; L-leucine biosynthesis; L-leucine from 3-methyl-2-oxobutanoate: step 4/4.</text>
</comment>
<dbReference type="GO" id="GO:0009099">
    <property type="term" value="P:L-valine biosynthetic process"/>
    <property type="evidence" value="ECO:0007669"/>
    <property type="project" value="UniProtKB-UniPathway"/>
</dbReference>
<comment type="pathway">
    <text evidence="10">Amino-acid biosynthesis; L-valine biosynthesis; L-valine from pyruvate: step 4/4.</text>
</comment>
<evidence type="ECO:0000313" key="12">
    <source>
        <dbReference type="Proteomes" id="UP000229730"/>
    </source>
</evidence>
<comment type="cofactor">
    <cofactor evidence="1 8">
        <name>pyridoxal 5'-phosphate</name>
        <dbReference type="ChEBI" id="CHEBI:597326"/>
    </cofactor>
</comment>
<dbReference type="OrthoDB" id="9804984at2"/>
<dbReference type="PANTHER" id="PTHR42825">
    <property type="entry name" value="AMINO ACID AMINOTRANSFERASE"/>
    <property type="match status" value="1"/>
</dbReference>
<evidence type="ECO:0000256" key="9">
    <source>
        <dbReference type="RuleBase" id="RU004517"/>
    </source>
</evidence>
<evidence type="ECO:0000256" key="6">
    <source>
        <dbReference type="PIRSR" id="PIRSR006468-1"/>
    </source>
</evidence>
<dbReference type="InterPro" id="IPR036038">
    <property type="entry name" value="Aminotransferase-like"/>
</dbReference>
<dbReference type="SUPFAM" id="SSF56752">
    <property type="entry name" value="D-aminoacid aminotransferase-like PLP-dependent enzymes"/>
    <property type="match status" value="1"/>
</dbReference>
<dbReference type="Proteomes" id="UP000229730">
    <property type="component" value="Unassembled WGS sequence"/>
</dbReference>
<proteinExistence type="inferred from homology"/>
<evidence type="ECO:0000256" key="7">
    <source>
        <dbReference type="RuleBase" id="RU004106"/>
    </source>
</evidence>
<dbReference type="InterPro" id="IPR001544">
    <property type="entry name" value="Aminotrans_IV"/>
</dbReference>
<protein>
    <recommendedName>
        <fullName evidence="9">Branched-chain-amino-acid aminotransferase</fullName>
        <ecNumber evidence="9">2.6.1.42</ecNumber>
    </recommendedName>
</protein>
<dbReference type="UniPathway" id="UPA00047">
    <property type="reaction ID" value="UER00058"/>
</dbReference>
<dbReference type="PANTHER" id="PTHR42825:SF2">
    <property type="entry name" value="BRANCHED-CHAIN-AMINO-ACID AMINOTRANSFERASE 3, CHLOROPLASTIC-RELATED"/>
    <property type="match status" value="1"/>
</dbReference>